<evidence type="ECO:0000259" key="2">
    <source>
        <dbReference type="Pfam" id="PF13472"/>
    </source>
</evidence>
<dbReference type="Pfam" id="PF13472">
    <property type="entry name" value="Lipase_GDSL_2"/>
    <property type="match status" value="1"/>
</dbReference>
<organism evidence="3 4">
    <name type="scientific">Blastococcus brunescens</name>
    <dbReference type="NCBI Taxonomy" id="1564165"/>
    <lineage>
        <taxon>Bacteria</taxon>
        <taxon>Bacillati</taxon>
        <taxon>Actinomycetota</taxon>
        <taxon>Actinomycetes</taxon>
        <taxon>Geodermatophilales</taxon>
        <taxon>Geodermatophilaceae</taxon>
        <taxon>Blastococcus</taxon>
    </lineage>
</organism>
<dbReference type="Proteomes" id="UP001324287">
    <property type="component" value="Chromosome"/>
</dbReference>
<evidence type="ECO:0000313" key="4">
    <source>
        <dbReference type="Proteomes" id="UP001324287"/>
    </source>
</evidence>
<dbReference type="CDD" id="cd00229">
    <property type="entry name" value="SGNH_hydrolase"/>
    <property type="match status" value="1"/>
</dbReference>
<dbReference type="GO" id="GO:0016787">
    <property type="term" value="F:hydrolase activity"/>
    <property type="evidence" value="ECO:0007669"/>
    <property type="project" value="UniProtKB-KW"/>
</dbReference>
<dbReference type="EMBL" id="CP141261">
    <property type="protein sequence ID" value="WRL67271.1"/>
    <property type="molecule type" value="Genomic_DNA"/>
</dbReference>
<gene>
    <name evidence="3" type="ORF">U6N30_32845</name>
</gene>
<keyword evidence="4" id="KW-1185">Reference proteome</keyword>
<feature type="region of interest" description="Disordered" evidence="1">
    <location>
        <begin position="14"/>
        <end position="43"/>
    </location>
</feature>
<name>A0ABZ1B938_9ACTN</name>
<reference evidence="3 4" key="1">
    <citation type="submission" date="2023-12" db="EMBL/GenBank/DDBJ databases">
        <title>Blastococcus brunescens sp. nov., an actonobacterium isolated from sandstone collected in sahara desert.</title>
        <authorList>
            <person name="Gtari M."/>
            <person name="Ghodhbane F."/>
        </authorList>
    </citation>
    <scope>NUCLEOTIDE SEQUENCE [LARGE SCALE GENOMIC DNA]</scope>
    <source>
        <strain evidence="3 4">BMG 8361</strain>
    </source>
</reference>
<dbReference type="RefSeq" id="WP_324278578.1">
    <property type="nucleotide sequence ID" value="NZ_CP141261.1"/>
</dbReference>
<evidence type="ECO:0000256" key="1">
    <source>
        <dbReference type="SAM" id="MobiDB-lite"/>
    </source>
</evidence>
<feature type="compositionally biased region" description="Low complexity" evidence="1">
    <location>
        <begin position="17"/>
        <end position="43"/>
    </location>
</feature>
<proteinExistence type="predicted"/>
<keyword evidence="3" id="KW-0378">Hydrolase</keyword>
<protein>
    <submittedName>
        <fullName evidence="3">SGNH/GDSL hydrolase family protein</fullName>
    </submittedName>
</protein>
<evidence type="ECO:0000313" key="3">
    <source>
        <dbReference type="EMBL" id="WRL67271.1"/>
    </source>
</evidence>
<dbReference type="SUPFAM" id="SSF52266">
    <property type="entry name" value="SGNH hydrolase"/>
    <property type="match status" value="1"/>
</dbReference>
<accession>A0ABZ1B938</accession>
<dbReference type="Gene3D" id="3.40.50.1110">
    <property type="entry name" value="SGNH hydrolase"/>
    <property type="match status" value="1"/>
</dbReference>
<sequence>MTAIAVGASAWYASTRTPPAFDPPTDAAGSSEPTSSAASTAPATEDTPVLAFYGDWHVSGTELGGQGAAGWPAIVSERIGAEATVAHAVPSAGYVATAATTGDTFPTLVQNGPEPTADVTIVFGGRNDYPFPPEEIAAAATRTFEAIRAAAPETELLVIGPAWSDAAVPPELPPVRDAVQQAAAAAGATFVDPLAEGWFFDGTGLIGADLISPTDAGHVYLADRIEPVVRRLLAEVPGTAAAATP</sequence>
<dbReference type="InterPro" id="IPR036514">
    <property type="entry name" value="SGNH_hydro_sf"/>
</dbReference>
<feature type="domain" description="SGNH hydrolase-type esterase" evidence="2">
    <location>
        <begin position="63"/>
        <end position="218"/>
    </location>
</feature>
<dbReference type="InterPro" id="IPR013830">
    <property type="entry name" value="SGNH_hydro"/>
</dbReference>